<dbReference type="AlphaFoldDB" id="A0A395N908"/>
<evidence type="ECO:0000313" key="1">
    <source>
        <dbReference type="EMBL" id="RFU72610.1"/>
    </source>
</evidence>
<keyword evidence="2" id="KW-1185">Reference proteome</keyword>
<proteinExistence type="predicted"/>
<organism evidence="1 2">
    <name type="scientific">Trichoderma arundinaceum</name>
    <dbReference type="NCBI Taxonomy" id="490622"/>
    <lineage>
        <taxon>Eukaryota</taxon>
        <taxon>Fungi</taxon>
        <taxon>Dikarya</taxon>
        <taxon>Ascomycota</taxon>
        <taxon>Pezizomycotina</taxon>
        <taxon>Sordariomycetes</taxon>
        <taxon>Hypocreomycetidae</taxon>
        <taxon>Hypocreales</taxon>
        <taxon>Hypocreaceae</taxon>
        <taxon>Trichoderma</taxon>
    </lineage>
</organism>
<protein>
    <submittedName>
        <fullName evidence="1">Uncharacterized protein</fullName>
    </submittedName>
</protein>
<gene>
    <name evidence="1" type="ORF">TARUN_9646</name>
</gene>
<dbReference type="Proteomes" id="UP000266272">
    <property type="component" value="Unassembled WGS sequence"/>
</dbReference>
<dbReference type="EMBL" id="PXOA01000816">
    <property type="protein sequence ID" value="RFU72610.1"/>
    <property type="molecule type" value="Genomic_DNA"/>
</dbReference>
<comment type="caution">
    <text evidence="1">The sequence shown here is derived from an EMBL/GenBank/DDBJ whole genome shotgun (WGS) entry which is preliminary data.</text>
</comment>
<reference evidence="1 2" key="1">
    <citation type="journal article" date="2018" name="PLoS Pathog.">
        <title>Evolution of structural diversity of trichothecenes, a family of toxins produced by plant pathogenic and entomopathogenic fungi.</title>
        <authorList>
            <person name="Proctor R.H."/>
            <person name="McCormick S.P."/>
            <person name="Kim H.S."/>
            <person name="Cardoza R.E."/>
            <person name="Stanley A.M."/>
            <person name="Lindo L."/>
            <person name="Kelly A."/>
            <person name="Brown D.W."/>
            <person name="Lee T."/>
            <person name="Vaughan M.M."/>
            <person name="Alexander N.J."/>
            <person name="Busman M."/>
            <person name="Gutierrez S."/>
        </authorList>
    </citation>
    <scope>NUCLEOTIDE SEQUENCE [LARGE SCALE GENOMIC DNA]</scope>
    <source>
        <strain evidence="1 2">IBT 40837</strain>
    </source>
</reference>
<name>A0A395N908_TRIAR</name>
<sequence>MEGEHSFNGGCKYNCGCACDNCAAGPQCPACFSFIPEDLASTSIQQTDLSSASIFPTGFPSTSPQTAGLSSASNSAFPAEFSPTSFQPTGVPFTSLQPTDLLSTDTLPANFSSAGFPATDLPLDGLLNLNTITPSTAPPHSLPTALVADTPVPLPASNNPPSQSITLESVTYTPSNQHQCPICRESVSYQQKGSLTRHLKL</sequence>
<accession>A0A395N908</accession>
<evidence type="ECO:0000313" key="2">
    <source>
        <dbReference type="Proteomes" id="UP000266272"/>
    </source>
</evidence>